<dbReference type="EMBL" id="JAQOMS010000002">
    <property type="protein sequence ID" value="MDC2889102.1"/>
    <property type="molecule type" value="Genomic_DNA"/>
</dbReference>
<evidence type="ECO:0000313" key="8">
    <source>
        <dbReference type="Proteomes" id="UP001528411"/>
    </source>
</evidence>
<evidence type="ECO:0000256" key="5">
    <source>
        <dbReference type="SAM" id="Phobius"/>
    </source>
</evidence>
<sequence>MWAVFVIDVLLVGISLNQFGIRPRRLDGLFGMIFSPFLHGGIGHIVSNSIALLGTGILVRMAVGSKRARLVMLFSVIGSGIGTWLFAQAGVVVGASGLVYGLLGFLFGYAFFIQALKAGPLRLSRCFYLVVRFYRY</sequence>
<keyword evidence="2 5" id="KW-0812">Transmembrane</keyword>
<name>A0ABT5FEQ2_9GAMM</name>
<feature type="domain" description="Peptidase S54 rhomboid" evidence="6">
    <location>
        <begin position="30"/>
        <end position="112"/>
    </location>
</feature>
<dbReference type="Pfam" id="PF01694">
    <property type="entry name" value="Rhomboid"/>
    <property type="match status" value="1"/>
</dbReference>
<dbReference type="InterPro" id="IPR035952">
    <property type="entry name" value="Rhomboid-like_sf"/>
</dbReference>
<dbReference type="GO" id="GO:0008233">
    <property type="term" value="F:peptidase activity"/>
    <property type="evidence" value="ECO:0007669"/>
    <property type="project" value="UniProtKB-KW"/>
</dbReference>
<evidence type="ECO:0000259" key="6">
    <source>
        <dbReference type="Pfam" id="PF01694"/>
    </source>
</evidence>
<comment type="subcellular location">
    <subcellularLocation>
        <location evidence="1">Membrane</location>
        <topology evidence="1">Multi-pass membrane protein</topology>
    </subcellularLocation>
</comment>
<accession>A0ABT5FEQ2</accession>
<keyword evidence="3 5" id="KW-1133">Transmembrane helix</keyword>
<feature type="transmembrane region" description="Helical" evidence="5">
    <location>
        <begin position="42"/>
        <end position="63"/>
    </location>
</feature>
<evidence type="ECO:0000256" key="4">
    <source>
        <dbReference type="ARBA" id="ARBA00023136"/>
    </source>
</evidence>
<dbReference type="SUPFAM" id="SSF144091">
    <property type="entry name" value="Rhomboid-like"/>
    <property type="match status" value="1"/>
</dbReference>
<evidence type="ECO:0000256" key="1">
    <source>
        <dbReference type="ARBA" id="ARBA00004141"/>
    </source>
</evidence>
<keyword evidence="4 5" id="KW-0472">Membrane</keyword>
<dbReference type="EC" id="3.4.21.105" evidence="7"/>
<proteinExistence type="predicted"/>
<dbReference type="Gene3D" id="1.20.1540.10">
    <property type="entry name" value="Rhomboid-like"/>
    <property type="match status" value="1"/>
</dbReference>
<dbReference type="Proteomes" id="UP001528411">
    <property type="component" value="Unassembled WGS sequence"/>
</dbReference>
<evidence type="ECO:0000256" key="2">
    <source>
        <dbReference type="ARBA" id="ARBA00022692"/>
    </source>
</evidence>
<keyword evidence="8" id="KW-1185">Reference proteome</keyword>
<keyword evidence="7" id="KW-0378">Hydrolase</keyword>
<feature type="transmembrane region" description="Helical" evidence="5">
    <location>
        <begin position="97"/>
        <end position="116"/>
    </location>
</feature>
<comment type="caution">
    <text evidence="7">The sequence shown here is derived from an EMBL/GenBank/DDBJ whole genome shotgun (WGS) entry which is preliminary data.</text>
</comment>
<reference evidence="7 8" key="1">
    <citation type="submission" date="2023-01" db="EMBL/GenBank/DDBJ databases">
        <title>Psychrosphaera sp. nov., isolated from marine algae.</title>
        <authorList>
            <person name="Bayburt H."/>
            <person name="Choi B.J."/>
            <person name="Kim J.M."/>
            <person name="Choi D.G."/>
            <person name="Jeon C.O."/>
        </authorList>
    </citation>
    <scope>NUCLEOTIDE SEQUENCE [LARGE SCALE GENOMIC DNA]</scope>
    <source>
        <strain evidence="7 8">G1-22</strain>
    </source>
</reference>
<evidence type="ECO:0000256" key="3">
    <source>
        <dbReference type="ARBA" id="ARBA00022989"/>
    </source>
</evidence>
<protein>
    <submittedName>
        <fullName evidence="7">Rhomboid family intramembrane serine protease</fullName>
        <ecNumber evidence="7">3.4.21.105</ecNumber>
    </submittedName>
</protein>
<organism evidence="7 8">
    <name type="scientific">Psychrosphaera algicola</name>
    <dbReference type="NCBI Taxonomy" id="3023714"/>
    <lineage>
        <taxon>Bacteria</taxon>
        <taxon>Pseudomonadati</taxon>
        <taxon>Pseudomonadota</taxon>
        <taxon>Gammaproteobacteria</taxon>
        <taxon>Alteromonadales</taxon>
        <taxon>Pseudoalteromonadaceae</taxon>
        <taxon>Psychrosphaera</taxon>
    </lineage>
</organism>
<dbReference type="InterPro" id="IPR022764">
    <property type="entry name" value="Peptidase_S54_rhomboid_dom"/>
</dbReference>
<feature type="transmembrane region" description="Helical" evidence="5">
    <location>
        <begin position="70"/>
        <end position="91"/>
    </location>
</feature>
<dbReference type="RefSeq" id="WP_272180609.1">
    <property type="nucleotide sequence ID" value="NZ_JAQOMS010000002.1"/>
</dbReference>
<keyword evidence="7" id="KW-0645">Protease</keyword>
<evidence type="ECO:0000313" key="7">
    <source>
        <dbReference type="EMBL" id="MDC2889102.1"/>
    </source>
</evidence>
<dbReference type="GO" id="GO:0006508">
    <property type="term" value="P:proteolysis"/>
    <property type="evidence" value="ECO:0007669"/>
    <property type="project" value="UniProtKB-KW"/>
</dbReference>
<gene>
    <name evidence="7" type="ORF">PN838_10425</name>
</gene>